<dbReference type="AlphaFoldDB" id="A0AAD4LWK1"/>
<evidence type="ECO:0008006" key="4">
    <source>
        <dbReference type="Google" id="ProtNLM"/>
    </source>
</evidence>
<dbReference type="Gene3D" id="2.60.40.640">
    <property type="match status" value="1"/>
</dbReference>
<feature type="non-terminal residue" evidence="2">
    <location>
        <position position="1"/>
    </location>
</feature>
<dbReference type="InterPro" id="IPR014752">
    <property type="entry name" value="Arrestin-like_C"/>
</dbReference>
<keyword evidence="3" id="KW-1185">Reference proteome</keyword>
<proteinExistence type="predicted"/>
<accession>A0AAD4LWK1</accession>
<sequence>MALQYQSRPEPMNATPHHSKVKASVTFSDPFFIAGDAVTGKMELESRADQGLGLGIIMVELVAIEELTSRDHSATSTFLQTRRLFQGPGLPPSNAVLPNPIAGEPPLPAHHYRARRGLTTFLFRLPLPPSSPSSVDFGNGLARIRYEIRASVSVAWKGQNRLVTDRYPIDVLQRYPGNGAAREEEGESYVDLWPAPESLVIGEGGKIWAQARVLGGILVAGESACIELQVKNHSSKKTTGLHLTLSRHLHLPSPANNTSKRLPPPLQISDALESVSFRGPEYIAHPGTEGIAQLAFDVPYTARTVSAHPRDGGDTVEDREKLVVVKGKTPALFEVRGVVAVRIVMPLGRWDLCLTFLV</sequence>
<dbReference type="GO" id="GO:0005737">
    <property type="term" value="C:cytoplasm"/>
    <property type="evidence" value="ECO:0007669"/>
    <property type="project" value="TreeGrafter"/>
</dbReference>
<feature type="region of interest" description="Disordered" evidence="1">
    <location>
        <begin position="1"/>
        <end position="20"/>
    </location>
</feature>
<name>A0AAD4LWK1_9AGAM</name>
<dbReference type="PANTHER" id="PTHR11188">
    <property type="entry name" value="ARRESTIN DOMAIN CONTAINING PROTEIN"/>
    <property type="match status" value="1"/>
</dbReference>
<gene>
    <name evidence="2" type="ORF">B0F90DRAFT_1787636</name>
</gene>
<evidence type="ECO:0000256" key="1">
    <source>
        <dbReference type="SAM" id="MobiDB-lite"/>
    </source>
</evidence>
<dbReference type="InterPro" id="IPR050357">
    <property type="entry name" value="Arrestin_domain-protein"/>
</dbReference>
<dbReference type="Proteomes" id="UP001203297">
    <property type="component" value="Unassembled WGS sequence"/>
</dbReference>
<organism evidence="2 3">
    <name type="scientific">Multifurca ochricompacta</name>
    <dbReference type="NCBI Taxonomy" id="376703"/>
    <lineage>
        <taxon>Eukaryota</taxon>
        <taxon>Fungi</taxon>
        <taxon>Dikarya</taxon>
        <taxon>Basidiomycota</taxon>
        <taxon>Agaricomycotina</taxon>
        <taxon>Agaricomycetes</taxon>
        <taxon>Russulales</taxon>
        <taxon>Russulaceae</taxon>
        <taxon>Multifurca</taxon>
    </lineage>
</organism>
<evidence type="ECO:0000313" key="2">
    <source>
        <dbReference type="EMBL" id="KAI0290261.1"/>
    </source>
</evidence>
<dbReference type="EMBL" id="WTXG01000238">
    <property type="protein sequence ID" value="KAI0290261.1"/>
    <property type="molecule type" value="Genomic_DNA"/>
</dbReference>
<dbReference type="PANTHER" id="PTHR11188:SF17">
    <property type="entry name" value="FI21816P1"/>
    <property type="match status" value="1"/>
</dbReference>
<comment type="caution">
    <text evidence="2">The sequence shown here is derived from an EMBL/GenBank/DDBJ whole genome shotgun (WGS) entry which is preliminary data.</text>
</comment>
<dbReference type="GO" id="GO:0015031">
    <property type="term" value="P:protein transport"/>
    <property type="evidence" value="ECO:0007669"/>
    <property type="project" value="TreeGrafter"/>
</dbReference>
<protein>
    <recommendedName>
        <fullName evidence="4">Arrestin-like N-terminal domain-containing protein</fullName>
    </recommendedName>
</protein>
<evidence type="ECO:0000313" key="3">
    <source>
        <dbReference type="Proteomes" id="UP001203297"/>
    </source>
</evidence>
<reference evidence="2" key="1">
    <citation type="journal article" date="2022" name="New Phytol.">
        <title>Evolutionary transition to the ectomycorrhizal habit in the genomes of a hyperdiverse lineage of mushroom-forming fungi.</title>
        <authorList>
            <person name="Looney B."/>
            <person name="Miyauchi S."/>
            <person name="Morin E."/>
            <person name="Drula E."/>
            <person name="Courty P.E."/>
            <person name="Kohler A."/>
            <person name="Kuo A."/>
            <person name="LaButti K."/>
            <person name="Pangilinan J."/>
            <person name="Lipzen A."/>
            <person name="Riley R."/>
            <person name="Andreopoulos W."/>
            <person name="He G."/>
            <person name="Johnson J."/>
            <person name="Nolan M."/>
            <person name="Tritt A."/>
            <person name="Barry K.W."/>
            <person name="Grigoriev I.V."/>
            <person name="Nagy L.G."/>
            <person name="Hibbett D."/>
            <person name="Henrissat B."/>
            <person name="Matheny P.B."/>
            <person name="Labbe J."/>
            <person name="Martin F.M."/>
        </authorList>
    </citation>
    <scope>NUCLEOTIDE SEQUENCE</scope>
    <source>
        <strain evidence="2">BPL690</strain>
    </source>
</reference>